<dbReference type="Pfam" id="PF01018">
    <property type="entry name" value="GTP1_OBG"/>
    <property type="match status" value="1"/>
</dbReference>
<feature type="non-terminal residue" evidence="4">
    <location>
        <position position="123"/>
    </location>
</feature>
<dbReference type="PANTHER" id="PTHR11702:SF31">
    <property type="entry name" value="MITOCHONDRIAL RIBOSOME-ASSOCIATED GTPASE 2"/>
    <property type="match status" value="1"/>
</dbReference>
<evidence type="ECO:0000313" key="4">
    <source>
        <dbReference type="EMBL" id="GAH33107.1"/>
    </source>
</evidence>
<sequence length="123" mass="13069">MTAKQGRAVFVDEAVIEVKAGDGGDGAVSFRREKFVPRGGPDGGDGGHGGDVILLADPHLRTLIDLSYRPRYHAEDGGRGGANRRRGKNGKQVVIRLPLGTLVREVDGNRAVADLTEPGEQVE</sequence>
<proteinExistence type="predicted"/>
<dbReference type="InterPro" id="IPR045086">
    <property type="entry name" value="OBG_GTPase"/>
</dbReference>
<dbReference type="EMBL" id="BARU01014450">
    <property type="protein sequence ID" value="GAH33107.1"/>
    <property type="molecule type" value="Genomic_DNA"/>
</dbReference>
<dbReference type="GO" id="GO:0005525">
    <property type="term" value="F:GTP binding"/>
    <property type="evidence" value="ECO:0007669"/>
    <property type="project" value="UniProtKB-KW"/>
</dbReference>
<organism evidence="4">
    <name type="scientific">marine sediment metagenome</name>
    <dbReference type="NCBI Taxonomy" id="412755"/>
    <lineage>
        <taxon>unclassified sequences</taxon>
        <taxon>metagenomes</taxon>
        <taxon>ecological metagenomes</taxon>
    </lineage>
</organism>
<dbReference type="Gene3D" id="2.70.210.12">
    <property type="entry name" value="GTP1/OBG domain"/>
    <property type="match status" value="1"/>
</dbReference>
<dbReference type="AlphaFoldDB" id="X1EKK4"/>
<keyword evidence="2" id="KW-0342">GTP-binding</keyword>
<protein>
    <recommendedName>
        <fullName evidence="3">Obg domain-containing protein</fullName>
    </recommendedName>
</protein>
<comment type="caution">
    <text evidence="4">The sequence shown here is derived from an EMBL/GenBank/DDBJ whole genome shotgun (WGS) entry which is preliminary data.</text>
</comment>
<dbReference type="InterPro" id="IPR036726">
    <property type="entry name" value="GTP1_OBG_dom_sf"/>
</dbReference>
<reference evidence="4" key="1">
    <citation type="journal article" date="2014" name="Front. Microbiol.">
        <title>High frequency of phylogenetically diverse reductive dehalogenase-homologous genes in deep subseafloor sedimentary metagenomes.</title>
        <authorList>
            <person name="Kawai M."/>
            <person name="Futagami T."/>
            <person name="Toyoda A."/>
            <person name="Takaki Y."/>
            <person name="Nishi S."/>
            <person name="Hori S."/>
            <person name="Arai W."/>
            <person name="Tsubouchi T."/>
            <person name="Morono Y."/>
            <person name="Uchiyama I."/>
            <person name="Ito T."/>
            <person name="Fujiyama A."/>
            <person name="Inagaki F."/>
            <person name="Takami H."/>
        </authorList>
    </citation>
    <scope>NUCLEOTIDE SEQUENCE</scope>
    <source>
        <strain evidence="4">Expedition CK06-06</strain>
    </source>
</reference>
<dbReference type="GO" id="GO:0003924">
    <property type="term" value="F:GTPase activity"/>
    <property type="evidence" value="ECO:0007669"/>
    <property type="project" value="InterPro"/>
</dbReference>
<gene>
    <name evidence="4" type="ORF">S03H2_25495</name>
</gene>
<feature type="domain" description="Obg" evidence="3">
    <location>
        <begin position="8"/>
        <end position="123"/>
    </location>
</feature>
<dbReference type="PANTHER" id="PTHR11702">
    <property type="entry name" value="DEVELOPMENTALLY REGULATED GTP-BINDING PROTEIN-RELATED"/>
    <property type="match status" value="1"/>
</dbReference>
<keyword evidence="1" id="KW-0547">Nucleotide-binding</keyword>
<accession>X1EKK4</accession>
<dbReference type="FunFam" id="2.70.210.12:FF:000001">
    <property type="entry name" value="GTPase Obg"/>
    <property type="match status" value="1"/>
</dbReference>
<name>X1EKK4_9ZZZZ</name>
<dbReference type="SUPFAM" id="SSF82051">
    <property type="entry name" value="Obg GTP-binding protein N-terminal domain"/>
    <property type="match status" value="1"/>
</dbReference>
<evidence type="ECO:0000256" key="2">
    <source>
        <dbReference type="ARBA" id="ARBA00023134"/>
    </source>
</evidence>
<dbReference type="InterPro" id="IPR006169">
    <property type="entry name" value="GTP1_OBG_dom"/>
</dbReference>
<evidence type="ECO:0000259" key="3">
    <source>
        <dbReference type="PROSITE" id="PS51883"/>
    </source>
</evidence>
<evidence type="ECO:0000256" key="1">
    <source>
        <dbReference type="ARBA" id="ARBA00022741"/>
    </source>
</evidence>
<dbReference type="PROSITE" id="PS51883">
    <property type="entry name" value="OBG"/>
    <property type="match status" value="1"/>
</dbReference>